<proteinExistence type="predicted"/>
<evidence type="ECO:0000313" key="2">
    <source>
        <dbReference type="Proteomes" id="UP000664628"/>
    </source>
</evidence>
<reference evidence="1 2" key="1">
    <citation type="submission" date="2021-03" db="EMBL/GenBank/DDBJ databases">
        <title>Fibrella sp. HMF5405 genome sequencing and assembly.</title>
        <authorList>
            <person name="Kang H."/>
            <person name="Kim H."/>
            <person name="Bae S."/>
            <person name="Joh K."/>
        </authorList>
    </citation>
    <scope>NUCLEOTIDE SEQUENCE [LARGE SCALE GENOMIC DNA]</scope>
    <source>
        <strain evidence="1 2">HMF5405</strain>
    </source>
</reference>
<evidence type="ECO:0000313" key="1">
    <source>
        <dbReference type="EMBL" id="MBO0952946.1"/>
    </source>
</evidence>
<organism evidence="1 2">
    <name type="scientific">Fibrella forsythiae</name>
    <dbReference type="NCBI Taxonomy" id="2817061"/>
    <lineage>
        <taxon>Bacteria</taxon>
        <taxon>Pseudomonadati</taxon>
        <taxon>Bacteroidota</taxon>
        <taxon>Cytophagia</taxon>
        <taxon>Cytophagales</taxon>
        <taxon>Spirosomataceae</taxon>
        <taxon>Fibrella</taxon>
    </lineage>
</organism>
<accession>A0ABS3JSG5</accession>
<dbReference type="RefSeq" id="WP_207332898.1">
    <property type="nucleotide sequence ID" value="NZ_JAFMYW010000016.1"/>
</dbReference>
<gene>
    <name evidence="1" type="ORF">J2I46_30515</name>
</gene>
<dbReference type="Proteomes" id="UP000664628">
    <property type="component" value="Unassembled WGS sequence"/>
</dbReference>
<dbReference type="EMBL" id="JAFMYW010000016">
    <property type="protein sequence ID" value="MBO0952946.1"/>
    <property type="molecule type" value="Genomic_DNA"/>
</dbReference>
<keyword evidence="2" id="KW-1185">Reference proteome</keyword>
<name>A0ABS3JSG5_9BACT</name>
<sequence>MKLTIKPTEIPFTVGATVWVNQACGELDQYPYFQATIIQIILDGSLTNSMVIRHPGNTHELVISNGIYDLKPVGAYSQLKRVTTTVDFLVSQTIIFQTEKELLAYTTGRV</sequence>
<comment type="caution">
    <text evidence="1">The sequence shown here is derived from an EMBL/GenBank/DDBJ whole genome shotgun (WGS) entry which is preliminary data.</text>
</comment>
<protein>
    <submittedName>
        <fullName evidence="1">Uncharacterized protein</fullName>
    </submittedName>
</protein>